<evidence type="ECO:0000256" key="2">
    <source>
        <dbReference type="SAM" id="MobiDB-lite"/>
    </source>
</evidence>
<dbReference type="GO" id="GO:0031380">
    <property type="term" value="C:nuclear RNA-directed RNA polymerase complex"/>
    <property type="evidence" value="ECO:0007669"/>
    <property type="project" value="TreeGrafter"/>
</dbReference>
<name>A0A2C5XBJ1_9HYPO</name>
<evidence type="ECO:0000313" key="4">
    <source>
        <dbReference type="EMBL" id="PHH66199.1"/>
    </source>
</evidence>
<dbReference type="EMBL" id="NJET01000010">
    <property type="protein sequence ID" value="PHH66199.1"/>
    <property type="molecule type" value="Genomic_DNA"/>
</dbReference>
<feature type="region of interest" description="Disordered" evidence="2">
    <location>
        <begin position="1114"/>
        <end position="1141"/>
    </location>
</feature>
<dbReference type="EC" id="2.7.7.48" evidence="1"/>
<dbReference type="InterPro" id="IPR007855">
    <property type="entry name" value="RDRP"/>
</dbReference>
<accession>A0A2C5XBJ1</accession>
<dbReference type="PANTHER" id="PTHR23079:SF14">
    <property type="entry name" value="RNA-DEPENDENT RNA POLYMERASE"/>
    <property type="match status" value="1"/>
</dbReference>
<feature type="region of interest" description="Disordered" evidence="2">
    <location>
        <begin position="1"/>
        <end position="88"/>
    </location>
</feature>
<dbReference type="GO" id="GO:0003723">
    <property type="term" value="F:RNA binding"/>
    <property type="evidence" value="ECO:0007669"/>
    <property type="project" value="UniProtKB-KW"/>
</dbReference>
<comment type="similarity">
    <text evidence="1">Belongs to the RdRP family.</text>
</comment>
<protein>
    <recommendedName>
        <fullName evidence="1">RNA-dependent RNA polymerase</fullName>
        <ecNumber evidence="1">2.7.7.48</ecNumber>
    </recommendedName>
</protein>
<keyword evidence="1" id="KW-0808">Transferase</keyword>
<dbReference type="PANTHER" id="PTHR23079">
    <property type="entry name" value="RNA-DEPENDENT RNA POLYMERASE"/>
    <property type="match status" value="1"/>
</dbReference>
<comment type="catalytic activity">
    <reaction evidence="1">
        <text>RNA(n) + a ribonucleoside 5'-triphosphate = RNA(n+1) + diphosphate</text>
        <dbReference type="Rhea" id="RHEA:21248"/>
        <dbReference type="Rhea" id="RHEA-COMP:14527"/>
        <dbReference type="Rhea" id="RHEA-COMP:17342"/>
        <dbReference type="ChEBI" id="CHEBI:33019"/>
        <dbReference type="ChEBI" id="CHEBI:61557"/>
        <dbReference type="ChEBI" id="CHEBI:140395"/>
        <dbReference type="EC" id="2.7.7.48"/>
    </reaction>
</comment>
<dbReference type="Gene3D" id="1.10.8.790">
    <property type="entry name" value="RNA-dependent RNA polymerase, slab domain, helical subdomain-like"/>
    <property type="match status" value="1"/>
</dbReference>
<organism evidence="4 5">
    <name type="scientific">Ophiocordyceps australis</name>
    <dbReference type="NCBI Taxonomy" id="1399860"/>
    <lineage>
        <taxon>Eukaryota</taxon>
        <taxon>Fungi</taxon>
        <taxon>Dikarya</taxon>
        <taxon>Ascomycota</taxon>
        <taxon>Pezizomycotina</taxon>
        <taxon>Sordariomycetes</taxon>
        <taxon>Hypocreomycetidae</taxon>
        <taxon>Hypocreales</taxon>
        <taxon>Ophiocordycipitaceae</taxon>
        <taxon>Ophiocordyceps</taxon>
    </lineage>
</organism>
<feature type="compositionally biased region" description="Acidic residues" evidence="2">
    <location>
        <begin position="1118"/>
        <end position="1141"/>
    </location>
</feature>
<dbReference type="Pfam" id="PF05183">
    <property type="entry name" value="RdRP"/>
    <property type="match status" value="1"/>
</dbReference>
<proteinExistence type="inferred from homology"/>
<keyword evidence="1" id="KW-0694">RNA-binding</keyword>
<feature type="compositionally biased region" description="Polar residues" evidence="2">
    <location>
        <begin position="40"/>
        <end position="54"/>
    </location>
</feature>
<sequence>MAGRRQSKAIGHDSGAELGLSHSAPDAQRGKASAPVYTHFDSQGQGRPFQTLSSPKRIVECPNDPMAKRPKPQFQGQGKSAATYPITQKPSLVHSLSTDSSGTSARTVSSAAYSFDDSNTSNASYPDSDLPDDEASDYLDFLDQSFCFYDACPEPDFTSDSTVCSAVAQQSLQDRLKNIWPNFALRGLEKAPLAIRWEATRIAQHCDLSVADCDIPYELDCPEWHDQSRLRQRFTTRDIPLPRRSEQKAWQTALKGFQSRENAVVLSANLVPSGSKSGPLYKLLPCPLELHLSHRLDRRFGADRFLYVSMALPRLVAKEIIEWLVKGPHYFLGRVWQAFYIDKPAKTKQQSSASDTQKTARDKSQVARVFFFAIDGDHFRPPREPDSLPLGLDAINPAVRQKLSLGGFFSWVIGFDNTDNKQQQLPKLFSRIALSLTRCRATVILKKEQIRHRRHDIYSFDAGNDKPPVMNDGIGRISPSLANKIARHLGLDEYPCCFQGRFGSAKGVWICATGIQDGRDWIETFPSQRKWKCNYDDPLHRTFEVHSWPRKPKASHLNIQFIPLLEEGARDRGAMRRRFAQLVEDSIAEDLDEIKTALMDTVDMRQWLYKHGKTKDSGSDLQKTMPFLGALPKSSEDEAAYMLDAGFDHGKLKRLQQNCLKLGTQAMERLKSKMHIQIPQSASLLMVVDFDDVLAEDEIHVHFACNYNSGDLCDMMLQDRDVLVARSPAHLPSDIRKVRAVFRPELHRLGNVAVFPIKGKRPLADFLSGGDYDGDTAWVCFDSQIVDNFDNCDLAEGDLVADGYIGQRKGSIYDVQERQGLEGEALCCEFIRQAFDFVVQPSLLGSCTKYKERFCYWQNAVNSIKAITLGHLLAKLVDQPKQGLLFDETHWLSMRRRLKLPAGLDEPAYCQDKTPVFAKGKARHVLDYLKFDVALPRIDEARIELERSIEAHGQDAQDFDAELTVLHNYYDQEAQTNPDIAALLTNLRAQLQALCNAWSSHPASASYQARVLHAHEQWLALLPCAAWPASLLPSLFEPWIKDPDASRWALLKASTTFHLFYQRRCDFAWRVAGRSLCLLKALAAGGQRERGVCVVVADIYMALKPNRRYIERRRAAVEEEEEEEEEEVDVDELDFDPEDFD</sequence>
<comment type="caution">
    <text evidence="4">The sequence shown here is derived from an EMBL/GenBank/DDBJ whole genome shotgun (WGS) entry which is preliminary data.</text>
</comment>
<feature type="compositionally biased region" description="Polar residues" evidence="2">
    <location>
        <begin position="74"/>
        <end position="88"/>
    </location>
</feature>
<dbReference type="AlphaFoldDB" id="A0A2C5XBJ1"/>
<keyword evidence="1" id="KW-0548">Nucleotidyltransferase</keyword>
<keyword evidence="5" id="KW-1185">Reference proteome</keyword>
<reference evidence="4 5" key="1">
    <citation type="submission" date="2017-06" db="EMBL/GenBank/DDBJ databases">
        <title>Ant-infecting Ophiocordyceps genomes reveal a high diversity of potential behavioral manipulation genes and a possible major role for enterotoxins.</title>
        <authorList>
            <person name="De Bekker C."/>
            <person name="Evans H.C."/>
            <person name="Brachmann A."/>
            <person name="Hughes D.P."/>
        </authorList>
    </citation>
    <scope>NUCLEOTIDE SEQUENCE [LARGE SCALE GENOMIC DNA]</scope>
    <source>
        <strain evidence="4 5">Map64</strain>
    </source>
</reference>
<feature type="domain" description="RDRP core" evidence="3">
    <location>
        <begin position="286"/>
        <end position="933"/>
    </location>
</feature>
<gene>
    <name evidence="4" type="ORF">CDD81_262</name>
</gene>
<dbReference type="STRING" id="1399860.A0A2C5XBJ1"/>
<evidence type="ECO:0000256" key="1">
    <source>
        <dbReference type="RuleBase" id="RU363098"/>
    </source>
</evidence>
<dbReference type="OrthoDB" id="10055769at2759"/>
<dbReference type="GO" id="GO:0030422">
    <property type="term" value="P:siRNA processing"/>
    <property type="evidence" value="ECO:0007669"/>
    <property type="project" value="TreeGrafter"/>
</dbReference>
<dbReference type="InterPro" id="IPR057596">
    <property type="entry name" value="RDRP_core"/>
</dbReference>
<keyword evidence="1" id="KW-0696">RNA-directed RNA polymerase</keyword>
<dbReference type="Proteomes" id="UP000226192">
    <property type="component" value="Unassembled WGS sequence"/>
</dbReference>
<evidence type="ECO:0000313" key="5">
    <source>
        <dbReference type="Proteomes" id="UP000226192"/>
    </source>
</evidence>
<dbReference type="GO" id="GO:0003968">
    <property type="term" value="F:RNA-directed RNA polymerase activity"/>
    <property type="evidence" value="ECO:0007669"/>
    <property type="project" value="UniProtKB-KW"/>
</dbReference>
<evidence type="ECO:0000259" key="3">
    <source>
        <dbReference type="Pfam" id="PF05183"/>
    </source>
</evidence>